<dbReference type="EnsemblProtists" id="EKX46052">
    <property type="protein sequence ID" value="EKX46052"/>
    <property type="gene ID" value="GUITHDRAFT_152513"/>
</dbReference>
<dbReference type="InterPro" id="IPR003428">
    <property type="entry name" value="MAM33"/>
</dbReference>
<evidence type="ECO:0000313" key="3">
    <source>
        <dbReference type="EnsemblProtists" id="EKX46052"/>
    </source>
</evidence>
<dbReference type="HOGENOM" id="CLU_1095998_0_0_1"/>
<dbReference type="Pfam" id="PF02330">
    <property type="entry name" value="MAM33"/>
    <property type="match status" value="1"/>
</dbReference>
<keyword evidence="4" id="KW-1185">Reference proteome</keyword>
<dbReference type="GO" id="GO:0005759">
    <property type="term" value="C:mitochondrial matrix"/>
    <property type="evidence" value="ECO:0007669"/>
    <property type="project" value="InterPro"/>
</dbReference>
<reference evidence="4" key="2">
    <citation type="submission" date="2012-11" db="EMBL/GenBank/DDBJ databases">
        <authorList>
            <person name="Kuo A."/>
            <person name="Curtis B.A."/>
            <person name="Tanifuji G."/>
            <person name="Burki F."/>
            <person name="Gruber A."/>
            <person name="Irimia M."/>
            <person name="Maruyama S."/>
            <person name="Arias M.C."/>
            <person name="Ball S.G."/>
            <person name="Gile G.H."/>
            <person name="Hirakawa Y."/>
            <person name="Hopkins J.F."/>
            <person name="Rensing S.A."/>
            <person name="Schmutz J."/>
            <person name="Symeonidi A."/>
            <person name="Elias M."/>
            <person name="Eveleigh R.J."/>
            <person name="Herman E.K."/>
            <person name="Klute M.J."/>
            <person name="Nakayama T."/>
            <person name="Obornik M."/>
            <person name="Reyes-Prieto A."/>
            <person name="Armbrust E.V."/>
            <person name="Aves S.J."/>
            <person name="Beiko R.G."/>
            <person name="Coutinho P."/>
            <person name="Dacks J.B."/>
            <person name="Durnford D.G."/>
            <person name="Fast N.M."/>
            <person name="Green B.R."/>
            <person name="Grisdale C."/>
            <person name="Hempe F."/>
            <person name="Henrissat B."/>
            <person name="Hoppner M.P."/>
            <person name="Ishida K.-I."/>
            <person name="Kim E."/>
            <person name="Koreny L."/>
            <person name="Kroth P.G."/>
            <person name="Liu Y."/>
            <person name="Malik S.-B."/>
            <person name="Maier U.G."/>
            <person name="McRose D."/>
            <person name="Mock T."/>
            <person name="Neilson J.A."/>
            <person name="Onodera N.T."/>
            <person name="Poole A.M."/>
            <person name="Pritham E.J."/>
            <person name="Richards T.A."/>
            <person name="Rocap G."/>
            <person name="Roy S.W."/>
            <person name="Sarai C."/>
            <person name="Schaack S."/>
            <person name="Shirato S."/>
            <person name="Slamovits C.H."/>
            <person name="Spencer D.F."/>
            <person name="Suzuki S."/>
            <person name="Worden A.Z."/>
            <person name="Zauner S."/>
            <person name="Barry K."/>
            <person name="Bell C."/>
            <person name="Bharti A.K."/>
            <person name="Crow J.A."/>
            <person name="Grimwood J."/>
            <person name="Kramer R."/>
            <person name="Lindquist E."/>
            <person name="Lucas S."/>
            <person name="Salamov A."/>
            <person name="McFadden G.I."/>
            <person name="Lane C.E."/>
            <person name="Keeling P.J."/>
            <person name="Gray M.W."/>
            <person name="Grigoriev I.V."/>
            <person name="Archibald J.M."/>
        </authorList>
    </citation>
    <scope>NUCLEOTIDE SEQUENCE</scope>
    <source>
        <strain evidence="4">CCMP2712</strain>
    </source>
</reference>
<evidence type="ECO:0000313" key="2">
    <source>
        <dbReference type="EMBL" id="EKX46052.1"/>
    </source>
</evidence>
<dbReference type="InterPro" id="IPR036561">
    <property type="entry name" value="MAM33_sf"/>
</dbReference>
<sequence>MAAPGIRCMSAQSTAADFQKVKLVVSEQINVLKKQEELMNDLYKPEGWTQIKIDEIMEGRAEVTSLLNYEKQVGNEVINVISSYELVQEKGEEDDEVEDVDAEDQQNGYDPPVATLFLVGIAKEGQKLPLFFECVGDRHGFEILRINVGLTYSGFLSEDNGQTALLYHAYMWRKHQRDGKPQNDPFMVDQDVSQGGGSPELSELDERVQKAFEELLPARGIDSDFISTLIDNLLAQGFFNKMKFLRSMDAWLKP</sequence>
<dbReference type="KEGG" id="gtt:GUITHDRAFT_152513"/>
<name>L1JCK2_GUITC</name>
<dbReference type="PaxDb" id="55529-EKX46052"/>
<reference evidence="2 4" key="1">
    <citation type="journal article" date="2012" name="Nature">
        <title>Algal genomes reveal evolutionary mosaicism and the fate of nucleomorphs.</title>
        <authorList>
            <consortium name="DOE Joint Genome Institute"/>
            <person name="Curtis B.A."/>
            <person name="Tanifuji G."/>
            <person name="Burki F."/>
            <person name="Gruber A."/>
            <person name="Irimia M."/>
            <person name="Maruyama S."/>
            <person name="Arias M.C."/>
            <person name="Ball S.G."/>
            <person name="Gile G.H."/>
            <person name="Hirakawa Y."/>
            <person name="Hopkins J.F."/>
            <person name="Kuo A."/>
            <person name="Rensing S.A."/>
            <person name="Schmutz J."/>
            <person name="Symeonidi A."/>
            <person name="Elias M."/>
            <person name="Eveleigh R.J."/>
            <person name="Herman E.K."/>
            <person name="Klute M.J."/>
            <person name="Nakayama T."/>
            <person name="Obornik M."/>
            <person name="Reyes-Prieto A."/>
            <person name="Armbrust E.V."/>
            <person name="Aves S.J."/>
            <person name="Beiko R.G."/>
            <person name="Coutinho P."/>
            <person name="Dacks J.B."/>
            <person name="Durnford D.G."/>
            <person name="Fast N.M."/>
            <person name="Green B.R."/>
            <person name="Grisdale C.J."/>
            <person name="Hempel F."/>
            <person name="Henrissat B."/>
            <person name="Hoppner M.P."/>
            <person name="Ishida K."/>
            <person name="Kim E."/>
            <person name="Koreny L."/>
            <person name="Kroth P.G."/>
            <person name="Liu Y."/>
            <person name="Malik S.B."/>
            <person name="Maier U.G."/>
            <person name="McRose D."/>
            <person name="Mock T."/>
            <person name="Neilson J.A."/>
            <person name="Onodera N.T."/>
            <person name="Poole A.M."/>
            <person name="Pritham E.J."/>
            <person name="Richards T.A."/>
            <person name="Rocap G."/>
            <person name="Roy S.W."/>
            <person name="Sarai C."/>
            <person name="Schaack S."/>
            <person name="Shirato S."/>
            <person name="Slamovits C.H."/>
            <person name="Spencer D.F."/>
            <person name="Suzuki S."/>
            <person name="Worden A.Z."/>
            <person name="Zauner S."/>
            <person name="Barry K."/>
            <person name="Bell C."/>
            <person name="Bharti A.K."/>
            <person name="Crow J.A."/>
            <person name="Grimwood J."/>
            <person name="Kramer R."/>
            <person name="Lindquist E."/>
            <person name="Lucas S."/>
            <person name="Salamov A."/>
            <person name="McFadden G.I."/>
            <person name="Lane C.E."/>
            <person name="Keeling P.J."/>
            <person name="Gray M.W."/>
            <person name="Grigoriev I.V."/>
            <person name="Archibald J.M."/>
        </authorList>
    </citation>
    <scope>NUCLEOTIDE SEQUENCE</scope>
    <source>
        <strain evidence="2 4">CCMP2712</strain>
    </source>
</reference>
<dbReference type="AlphaFoldDB" id="L1JCK2"/>
<dbReference type="Gene3D" id="3.10.280.10">
    <property type="entry name" value="Mitochondrial glycoprotein"/>
    <property type="match status" value="1"/>
</dbReference>
<proteinExistence type="predicted"/>
<feature type="region of interest" description="Disordered" evidence="1">
    <location>
        <begin position="178"/>
        <end position="200"/>
    </location>
</feature>
<evidence type="ECO:0000256" key="1">
    <source>
        <dbReference type="SAM" id="MobiDB-lite"/>
    </source>
</evidence>
<reference evidence="3" key="3">
    <citation type="submission" date="2016-03" db="UniProtKB">
        <authorList>
            <consortium name="EnsemblProtists"/>
        </authorList>
    </citation>
    <scope>IDENTIFICATION</scope>
</reference>
<dbReference type="EMBL" id="JH992996">
    <property type="protein sequence ID" value="EKX46052.1"/>
    <property type="molecule type" value="Genomic_DNA"/>
</dbReference>
<dbReference type="GeneID" id="17302630"/>
<gene>
    <name evidence="2" type="ORF">GUITHDRAFT_152513</name>
</gene>
<protein>
    <submittedName>
        <fullName evidence="2 3">Uncharacterized protein</fullName>
    </submittedName>
</protein>
<dbReference type="RefSeq" id="XP_005833032.1">
    <property type="nucleotide sequence ID" value="XM_005832975.1"/>
</dbReference>
<accession>L1JCK2</accession>
<organism evidence="2">
    <name type="scientific">Guillardia theta (strain CCMP2712)</name>
    <name type="common">Cryptophyte</name>
    <dbReference type="NCBI Taxonomy" id="905079"/>
    <lineage>
        <taxon>Eukaryota</taxon>
        <taxon>Cryptophyceae</taxon>
        <taxon>Pyrenomonadales</taxon>
        <taxon>Geminigeraceae</taxon>
        <taxon>Guillardia</taxon>
    </lineage>
</organism>
<dbReference type="SUPFAM" id="SSF54529">
    <property type="entry name" value="Mitochondrial glycoprotein MAM33-like"/>
    <property type="match status" value="1"/>
</dbReference>
<dbReference type="Proteomes" id="UP000011087">
    <property type="component" value="Unassembled WGS sequence"/>
</dbReference>
<evidence type="ECO:0000313" key="4">
    <source>
        <dbReference type="Proteomes" id="UP000011087"/>
    </source>
</evidence>